<dbReference type="SUPFAM" id="SSF53254">
    <property type="entry name" value="Phosphoglycerate mutase-like"/>
    <property type="match status" value="1"/>
</dbReference>
<dbReference type="PANTHER" id="PTHR48100">
    <property type="entry name" value="BROAD-SPECIFICITY PHOSPHATASE YOR283W-RELATED"/>
    <property type="match status" value="1"/>
</dbReference>
<comment type="caution">
    <text evidence="1">The sequence shown here is derived from an EMBL/GenBank/DDBJ whole genome shotgun (WGS) entry which is preliminary data.</text>
</comment>
<dbReference type="InterPro" id="IPR001345">
    <property type="entry name" value="PG/BPGM_mutase_AS"/>
</dbReference>
<dbReference type="Pfam" id="PF00300">
    <property type="entry name" value="His_Phos_1"/>
    <property type="match status" value="1"/>
</dbReference>
<dbReference type="Gene3D" id="3.40.50.1240">
    <property type="entry name" value="Phosphoglycerate mutase-like"/>
    <property type="match status" value="1"/>
</dbReference>
<evidence type="ECO:0000313" key="1">
    <source>
        <dbReference type="EMBL" id="MBO1307210.1"/>
    </source>
</evidence>
<gene>
    <name evidence="1" type="ORF">JZO70_13620</name>
</gene>
<dbReference type="PANTHER" id="PTHR48100:SF5">
    <property type="entry name" value="HISTIDINE PHOSPHATASE FAMILY PROTEIN"/>
    <property type="match status" value="1"/>
</dbReference>
<evidence type="ECO:0000313" key="2">
    <source>
        <dbReference type="Proteomes" id="UP000664601"/>
    </source>
</evidence>
<dbReference type="CDD" id="cd07067">
    <property type="entry name" value="HP_PGM_like"/>
    <property type="match status" value="1"/>
</dbReference>
<dbReference type="SMART" id="SM00855">
    <property type="entry name" value="PGAM"/>
    <property type="match status" value="1"/>
</dbReference>
<keyword evidence="2" id="KW-1185">Reference proteome</keyword>
<sequence>MEKTLYLVRHGQTLFNVQHKIQGWCDSALTEQGIHEAQTVRQYFQSKGIRFDQAYCSTSERTSDTLELITDQPYTRLKGLKEWHFGRLEGENDVINPPLPFRDFFVEYGGEEEKAFQKRAAETCLGLMEGEAQTVLAVTHGAFCGQFRKFWDHTSKEADRLNGRSAQIGNCCIFKYRYSEGNFYLDDIINHEEQIKRMEG</sequence>
<dbReference type="InterPro" id="IPR029033">
    <property type="entry name" value="His_PPase_superfam"/>
</dbReference>
<dbReference type="PROSITE" id="PS00175">
    <property type="entry name" value="PG_MUTASE"/>
    <property type="match status" value="1"/>
</dbReference>
<dbReference type="InterPro" id="IPR013078">
    <property type="entry name" value="His_Pase_superF_clade-1"/>
</dbReference>
<dbReference type="Proteomes" id="UP000664601">
    <property type="component" value="Unassembled WGS sequence"/>
</dbReference>
<accession>A0ABS3LC51</accession>
<dbReference type="EMBL" id="JAFREM010000020">
    <property type="protein sequence ID" value="MBO1307210.1"/>
    <property type="molecule type" value="Genomic_DNA"/>
</dbReference>
<reference evidence="1 2" key="1">
    <citation type="submission" date="2021-03" db="EMBL/GenBank/DDBJ databases">
        <title>Enterococcal diversity collection.</title>
        <authorList>
            <person name="Gilmore M.S."/>
            <person name="Schwartzman J."/>
            <person name="Van Tyne D."/>
            <person name="Martin M."/>
            <person name="Earl A.M."/>
            <person name="Manson A.L."/>
            <person name="Straub T."/>
            <person name="Salamzade R."/>
            <person name="Saavedra J."/>
            <person name="Lebreton F."/>
            <person name="Prichula J."/>
            <person name="Schaufler K."/>
            <person name="Gaca A."/>
            <person name="Sgardioli B."/>
            <person name="Wagenaar J."/>
            <person name="Strong T."/>
        </authorList>
    </citation>
    <scope>NUCLEOTIDE SEQUENCE [LARGE SCALE GENOMIC DNA]</scope>
    <source>
        <strain evidence="1 2">669A</strain>
    </source>
</reference>
<name>A0ABS3LC51_9ENTE</name>
<dbReference type="InterPro" id="IPR050275">
    <property type="entry name" value="PGM_Phosphatase"/>
</dbReference>
<dbReference type="RefSeq" id="WP_207674138.1">
    <property type="nucleotide sequence ID" value="NZ_JAFREM010000020.1"/>
</dbReference>
<protein>
    <submittedName>
        <fullName evidence="1">Histidine phosphatase family protein</fullName>
    </submittedName>
</protein>
<organism evidence="1 2">
    <name type="scientific">Candidatus Enterococcus moelleringii</name>
    <dbReference type="NCBI Taxonomy" id="2815325"/>
    <lineage>
        <taxon>Bacteria</taxon>
        <taxon>Bacillati</taxon>
        <taxon>Bacillota</taxon>
        <taxon>Bacilli</taxon>
        <taxon>Lactobacillales</taxon>
        <taxon>Enterococcaceae</taxon>
        <taxon>Enterococcus</taxon>
    </lineage>
</organism>
<proteinExistence type="predicted"/>